<dbReference type="Proteomes" id="UP000187203">
    <property type="component" value="Unassembled WGS sequence"/>
</dbReference>
<organism evidence="2 3">
    <name type="scientific">Corchorus olitorius</name>
    <dbReference type="NCBI Taxonomy" id="93759"/>
    <lineage>
        <taxon>Eukaryota</taxon>
        <taxon>Viridiplantae</taxon>
        <taxon>Streptophyta</taxon>
        <taxon>Embryophyta</taxon>
        <taxon>Tracheophyta</taxon>
        <taxon>Spermatophyta</taxon>
        <taxon>Magnoliopsida</taxon>
        <taxon>eudicotyledons</taxon>
        <taxon>Gunneridae</taxon>
        <taxon>Pentapetalae</taxon>
        <taxon>rosids</taxon>
        <taxon>malvids</taxon>
        <taxon>Malvales</taxon>
        <taxon>Malvaceae</taxon>
        <taxon>Grewioideae</taxon>
        <taxon>Apeibeae</taxon>
        <taxon>Corchorus</taxon>
    </lineage>
</organism>
<comment type="caution">
    <text evidence="2">The sequence shown here is derived from an EMBL/GenBank/DDBJ whole genome shotgun (WGS) entry which is preliminary data.</text>
</comment>
<feature type="region of interest" description="Disordered" evidence="1">
    <location>
        <begin position="49"/>
        <end position="72"/>
    </location>
</feature>
<dbReference type="EMBL" id="AWUE01023119">
    <property type="protein sequence ID" value="OMO54890.1"/>
    <property type="molecule type" value="Genomic_DNA"/>
</dbReference>
<feature type="compositionally biased region" description="Low complexity" evidence="1">
    <location>
        <begin position="50"/>
        <end position="61"/>
    </location>
</feature>
<name>A0A1R3GA59_9ROSI</name>
<proteinExistence type="predicted"/>
<dbReference type="AlphaFoldDB" id="A0A1R3GA59"/>
<accession>A0A1R3GA59</accession>
<keyword evidence="3" id="KW-1185">Reference proteome</keyword>
<evidence type="ECO:0000313" key="3">
    <source>
        <dbReference type="Proteomes" id="UP000187203"/>
    </source>
</evidence>
<gene>
    <name evidence="2" type="ORF">COLO4_36318</name>
</gene>
<evidence type="ECO:0000256" key="1">
    <source>
        <dbReference type="SAM" id="MobiDB-lite"/>
    </source>
</evidence>
<reference evidence="3" key="1">
    <citation type="submission" date="2013-09" db="EMBL/GenBank/DDBJ databases">
        <title>Corchorus olitorius genome sequencing.</title>
        <authorList>
            <person name="Alam M."/>
            <person name="Haque M.S."/>
            <person name="Islam M.S."/>
            <person name="Emdad E.M."/>
            <person name="Islam M.M."/>
            <person name="Ahmed B."/>
            <person name="Halim A."/>
            <person name="Hossen Q.M.M."/>
            <person name="Hossain M.Z."/>
            <person name="Ahmed R."/>
            <person name="Khan M.M."/>
            <person name="Islam R."/>
            <person name="Rashid M.M."/>
            <person name="Khan S.A."/>
            <person name="Rahman M.S."/>
            <person name="Alam M."/>
            <person name="Yahiya A.S."/>
            <person name="Khan M.S."/>
            <person name="Azam M.S."/>
            <person name="Haque T."/>
            <person name="Lashkar M.Z.H."/>
            <person name="Akhand A.I."/>
            <person name="Morshed G."/>
            <person name="Roy S."/>
            <person name="Uddin K.S."/>
            <person name="Rabeya T."/>
            <person name="Hossain A.S."/>
            <person name="Chowdhury A."/>
            <person name="Snigdha A.R."/>
            <person name="Mortoza M.S."/>
            <person name="Matin S.A."/>
            <person name="Hoque S.M.E."/>
            <person name="Islam M.K."/>
            <person name="Roy D.K."/>
            <person name="Haider R."/>
            <person name="Moosa M.M."/>
            <person name="Elias S.M."/>
            <person name="Hasan A.M."/>
            <person name="Jahan S."/>
            <person name="Shafiuddin M."/>
            <person name="Mahmood N."/>
            <person name="Shommy N.S."/>
        </authorList>
    </citation>
    <scope>NUCLEOTIDE SEQUENCE [LARGE SCALE GENOMIC DNA]</scope>
    <source>
        <strain evidence="3">cv. O-4</strain>
    </source>
</reference>
<evidence type="ECO:0000313" key="2">
    <source>
        <dbReference type="EMBL" id="OMO54890.1"/>
    </source>
</evidence>
<sequence length="164" mass="18691">MEEGWNQLMELMLEILKFKKKGGRSQSTNGVAPSNSEFQNGVESVDGVATNVNSNNTSLTNPQKGKKDGVPQDITSTVRKHLNGVWPTWCQFPPLVKDSLWRRFKEKYCWDKDISETVYIIWYDKADRGFRDSMSRARKAACIAAGIDPNDYNADLEWIIQRNG</sequence>
<protein>
    <submittedName>
        <fullName evidence="2">Uncharacterized protein</fullName>
    </submittedName>
</protein>